<dbReference type="AlphaFoldDB" id="A0AA38WXF0"/>
<dbReference type="SUPFAM" id="SSF81383">
    <property type="entry name" value="F-box domain"/>
    <property type="match status" value="1"/>
</dbReference>
<gene>
    <name evidence="3" type="ORF">H2200_012716</name>
</gene>
<dbReference type="InterPro" id="IPR036047">
    <property type="entry name" value="F-box-like_dom_sf"/>
</dbReference>
<keyword evidence="4" id="KW-1185">Reference proteome</keyword>
<proteinExistence type="predicted"/>
<dbReference type="Pfam" id="PF00646">
    <property type="entry name" value="F-box"/>
    <property type="match status" value="1"/>
</dbReference>
<dbReference type="GO" id="GO:0005737">
    <property type="term" value="C:cytoplasm"/>
    <property type="evidence" value="ECO:0007669"/>
    <property type="project" value="TreeGrafter"/>
</dbReference>
<accession>A0AA38WXF0</accession>
<feature type="region of interest" description="Disordered" evidence="1">
    <location>
        <begin position="550"/>
        <end position="578"/>
    </location>
</feature>
<dbReference type="InterPro" id="IPR051553">
    <property type="entry name" value="Ran_GTPase-activating"/>
</dbReference>
<dbReference type="SUPFAM" id="SSF50985">
    <property type="entry name" value="RCC1/BLIP-II"/>
    <property type="match status" value="1"/>
</dbReference>
<dbReference type="PANTHER" id="PTHR45982:SF3">
    <property type="entry name" value="F-BOX PROTEIN POF9"/>
    <property type="match status" value="1"/>
</dbReference>
<feature type="region of interest" description="Disordered" evidence="1">
    <location>
        <begin position="660"/>
        <end position="687"/>
    </location>
</feature>
<feature type="compositionally biased region" description="Low complexity" evidence="1">
    <location>
        <begin position="565"/>
        <end position="575"/>
    </location>
</feature>
<dbReference type="CDD" id="cd09917">
    <property type="entry name" value="F-box_SF"/>
    <property type="match status" value="1"/>
</dbReference>
<evidence type="ECO:0000256" key="1">
    <source>
        <dbReference type="SAM" id="MobiDB-lite"/>
    </source>
</evidence>
<dbReference type="Gene3D" id="2.130.10.30">
    <property type="entry name" value="Regulator of chromosome condensation 1/beta-lactamase-inhibitor protein II"/>
    <property type="match status" value="2"/>
</dbReference>
<dbReference type="Proteomes" id="UP001172673">
    <property type="component" value="Unassembled WGS sequence"/>
</dbReference>
<organism evidence="3 4">
    <name type="scientific">Cladophialophora chaetospira</name>
    <dbReference type="NCBI Taxonomy" id="386627"/>
    <lineage>
        <taxon>Eukaryota</taxon>
        <taxon>Fungi</taxon>
        <taxon>Dikarya</taxon>
        <taxon>Ascomycota</taxon>
        <taxon>Pezizomycotina</taxon>
        <taxon>Eurotiomycetes</taxon>
        <taxon>Chaetothyriomycetidae</taxon>
        <taxon>Chaetothyriales</taxon>
        <taxon>Herpotrichiellaceae</taxon>
        <taxon>Cladophialophora</taxon>
    </lineage>
</organism>
<dbReference type="PANTHER" id="PTHR45982">
    <property type="entry name" value="REGULATOR OF CHROMOSOME CONDENSATION"/>
    <property type="match status" value="1"/>
</dbReference>
<evidence type="ECO:0000259" key="2">
    <source>
        <dbReference type="PROSITE" id="PS50181"/>
    </source>
</evidence>
<dbReference type="PROSITE" id="PS50181">
    <property type="entry name" value="FBOX"/>
    <property type="match status" value="1"/>
</dbReference>
<sequence>MSILELPDDILSIVLSFLPAEEYLKFCRVSKQVYIKYRQDSAFWRNETSNTFRLPISPLLAADGPRWYWLYKRLKTQTHLYTWGQGVKGNLGPGRALSVPRRPPHLNPGPRILPRVPARPQPAMLPHRPTPRAPPRQIFQRTSSSWPTEVHIPDDVGVVADLQCGGWSTTILSSGGTLYTTGAIDSRDGRLIGAASDHFQEMEYLTQSTSAIRQFSSGRSHVLALTDNGQIISWDRINAKGLMVFSRSGTSFGKPSRVAAGWAESSAYVPDLGIIYWTPIKNDQTDEMLDGKPVKERLVPGTARTATHTGHVEVIKHIVLEDYVVYITSESRLYACSMRADDPDQSEPSQAPFEVPGFSGPDRELKDIQGQFRQFSVFTAAGEVLSGDVDYIRQSAEAIRNSPELLSSNDWSALTALLASRPQDVPALQHTGVIALAYGDYHYHALHADGKITSYGTDSQSCGSLGLSGPEHGGRFRGLRRERPGPRNDAQLLPIANIRGRQIWFESERKDWLQWMEDELSQPHLAIAGQSARQIWDTDSTKQAAFSEWVEQEGKHWEEGPLSGTATQSSASQTQKESTGDYANIGSYFPIAIAAAGWHSGALVLVDEDRAHEVRSKWVAQRQHEPEDDKTRSMPGAFESVDLDEVYVWKKDGFPRVRLPNGIEMPGDGEPRPWRDGVPTMQDLGLE</sequence>
<dbReference type="InterPro" id="IPR001810">
    <property type="entry name" value="F-box_dom"/>
</dbReference>
<dbReference type="EMBL" id="JAPDRK010000024">
    <property type="protein sequence ID" value="KAJ9602936.1"/>
    <property type="molecule type" value="Genomic_DNA"/>
</dbReference>
<dbReference type="InterPro" id="IPR009091">
    <property type="entry name" value="RCC1/BLIP-II"/>
</dbReference>
<protein>
    <recommendedName>
        <fullName evidence="2">F-box domain-containing protein</fullName>
    </recommendedName>
</protein>
<name>A0AA38WXF0_9EURO</name>
<comment type="caution">
    <text evidence="3">The sequence shown here is derived from an EMBL/GenBank/DDBJ whole genome shotgun (WGS) entry which is preliminary data.</text>
</comment>
<dbReference type="GO" id="GO:0005085">
    <property type="term" value="F:guanyl-nucleotide exchange factor activity"/>
    <property type="evidence" value="ECO:0007669"/>
    <property type="project" value="TreeGrafter"/>
</dbReference>
<evidence type="ECO:0000313" key="4">
    <source>
        <dbReference type="Proteomes" id="UP001172673"/>
    </source>
</evidence>
<reference evidence="3" key="1">
    <citation type="submission" date="2022-10" db="EMBL/GenBank/DDBJ databases">
        <title>Culturing micro-colonial fungi from biological soil crusts in the Mojave desert and describing Neophaeococcomyces mojavensis, and introducing the new genera and species Taxawa tesnikishii.</title>
        <authorList>
            <person name="Kurbessoian T."/>
            <person name="Stajich J.E."/>
        </authorList>
    </citation>
    <scope>NUCLEOTIDE SEQUENCE</scope>
    <source>
        <strain evidence="3">TK_41</strain>
    </source>
</reference>
<feature type="domain" description="F-box" evidence="2">
    <location>
        <begin position="1"/>
        <end position="47"/>
    </location>
</feature>
<evidence type="ECO:0000313" key="3">
    <source>
        <dbReference type="EMBL" id="KAJ9602936.1"/>
    </source>
</evidence>